<evidence type="ECO:0000313" key="2">
    <source>
        <dbReference type="EMBL" id="PIR47806.1"/>
    </source>
</evidence>
<dbReference type="AlphaFoldDB" id="A0A2H0RMZ4"/>
<accession>A0A2H0RMZ4</accession>
<evidence type="ECO:0000313" key="3">
    <source>
        <dbReference type="Proteomes" id="UP000230084"/>
    </source>
</evidence>
<dbReference type="Proteomes" id="UP000230084">
    <property type="component" value="Unassembled WGS sequence"/>
</dbReference>
<keyword evidence="1" id="KW-0812">Transmembrane</keyword>
<dbReference type="PROSITE" id="PS51257">
    <property type="entry name" value="PROKAR_LIPOPROTEIN"/>
    <property type="match status" value="1"/>
</dbReference>
<name>A0A2H0RMZ4_9BACT</name>
<gene>
    <name evidence="2" type="ORF">COV06_00165</name>
</gene>
<feature type="transmembrane region" description="Helical" evidence="1">
    <location>
        <begin position="9"/>
        <end position="29"/>
    </location>
</feature>
<evidence type="ECO:0000256" key="1">
    <source>
        <dbReference type="SAM" id="Phobius"/>
    </source>
</evidence>
<dbReference type="EMBL" id="PCYM01000001">
    <property type="protein sequence ID" value="PIR47806.1"/>
    <property type="molecule type" value="Genomic_DNA"/>
</dbReference>
<keyword evidence="1" id="KW-1133">Transmembrane helix</keyword>
<comment type="caution">
    <text evidence="2">The sequence shown here is derived from an EMBL/GenBank/DDBJ whole genome shotgun (WGS) entry which is preliminary data.</text>
</comment>
<proteinExistence type="predicted"/>
<sequence>MSYWISRSFLYSIVILLVVLGIGCVFQVVDTGNDLTDLSVITDPPLQGTSDQITGVLVNIGFSGTEIGCDLAESDPVGTRRSCNTGVVHLGLEESTGRVVDLDGVSCSGQEVLVRTEEGVQMEYETTNCAYQIGDRYQVEGKMGQLLDQWDHGTQVEEYIMYNPIITSL</sequence>
<organism evidence="2 3">
    <name type="scientific">Candidatus Uhrbacteria bacterium CG10_big_fil_rev_8_21_14_0_10_50_16</name>
    <dbReference type="NCBI Taxonomy" id="1975039"/>
    <lineage>
        <taxon>Bacteria</taxon>
        <taxon>Candidatus Uhriibacteriota</taxon>
    </lineage>
</organism>
<reference evidence="2 3" key="1">
    <citation type="submission" date="2017-09" db="EMBL/GenBank/DDBJ databases">
        <title>Depth-based differentiation of microbial function through sediment-hosted aquifers and enrichment of novel symbionts in the deep terrestrial subsurface.</title>
        <authorList>
            <person name="Probst A.J."/>
            <person name="Ladd B."/>
            <person name="Jarett J.K."/>
            <person name="Geller-Mcgrath D.E."/>
            <person name="Sieber C.M."/>
            <person name="Emerson J.B."/>
            <person name="Anantharaman K."/>
            <person name="Thomas B.C."/>
            <person name="Malmstrom R."/>
            <person name="Stieglmeier M."/>
            <person name="Klingl A."/>
            <person name="Woyke T."/>
            <person name="Ryan C.M."/>
            <person name="Banfield J.F."/>
        </authorList>
    </citation>
    <scope>NUCLEOTIDE SEQUENCE [LARGE SCALE GENOMIC DNA]</scope>
    <source>
        <strain evidence="2">CG10_big_fil_rev_8_21_14_0_10_50_16</strain>
    </source>
</reference>
<keyword evidence="1" id="KW-0472">Membrane</keyword>
<protein>
    <submittedName>
        <fullName evidence="2">Uncharacterized protein</fullName>
    </submittedName>
</protein>